<keyword evidence="2 5" id="KW-0812">Transmembrane</keyword>
<keyword evidence="3 5" id="KW-1133">Transmembrane helix</keyword>
<dbReference type="SUPFAM" id="SSF81321">
    <property type="entry name" value="Family A G protein-coupled receptor-like"/>
    <property type="match status" value="1"/>
</dbReference>
<feature type="domain" description="G-protein coupled receptors family 1 profile" evidence="6">
    <location>
        <begin position="31"/>
        <end position="302"/>
    </location>
</feature>
<dbReference type="PANTHER" id="PTHR23017:SF44">
    <property type="entry name" value="G-PROTEIN COUPLED RECEPTORS FAMILY 1 PROFILE DOMAIN-CONTAINING PROTEIN"/>
    <property type="match status" value="1"/>
</dbReference>
<keyword evidence="4 5" id="KW-0472">Membrane</keyword>
<evidence type="ECO:0000259" key="6">
    <source>
        <dbReference type="PROSITE" id="PS50262"/>
    </source>
</evidence>
<feature type="transmembrane region" description="Helical" evidence="5">
    <location>
        <begin position="133"/>
        <end position="154"/>
    </location>
</feature>
<feature type="transmembrane region" description="Helical" evidence="5">
    <location>
        <begin position="92"/>
        <end position="112"/>
    </location>
</feature>
<evidence type="ECO:0000256" key="3">
    <source>
        <dbReference type="ARBA" id="ARBA00022989"/>
    </source>
</evidence>
<protein>
    <recommendedName>
        <fullName evidence="6">G-protein coupled receptors family 1 profile domain-containing protein</fullName>
    </recommendedName>
</protein>
<dbReference type="EMBL" id="CATQJL010000001">
    <property type="protein sequence ID" value="CAJ0588456.1"/>
    <property type="molecule type" value="Genomic_DNA"/>
</dbReference>
<dbReference type="Proteomes" id="UP001176961">
    <property type="component" value="Unassembled WGS sequence"/>
</dbReference>
<dbReference type="InterPro" id="IPR019430">
    <property type="entry name" value="7TM_GPCR_serpentine_rcpt_Srx"/>
</dbReference>
<evidence type="ECO:0000313" key="7">
    <source>
        <dbReference type="EMBL" id="CAJ0588456.1"/>
    </source>
</evidence>
<feature type="transmembrane region" description="Helical" evidence="5">
    <location>
        <begin position="60"/>
        <end position="80"/>
    </location>
</feature>
<accession>A0AA36GHE5</accession>
<evidence type="ECO:0000256" key="4">
    <source>
        <dbReference type="ARBA" id="ARBA00023136"/>
    </source>
</evidence>
<feature type="transmembrane region" description="Helical" evidence="5">
    <location>
        <begin position="258"/>
        <end position="282"/>
    </location>
</feature>
<feature type="transmembrane region" description="Helical" evidence="5">
    <location>
        <begin position="229"/>
        <end position="252"/>
    </location>
</feature>
<evidence type="ECO:0000256" key="1">
    <source>
        <dbReference type="ARBA" id="ARBA00004370"/>
    </source>
</evidence>
<dbReference type="PANTHER" id="PTHR23017">
    <property type="entry name" value="SERPENTINE RECEPTOR, CLASS X"/>
    <property type="match status" value="1"/>
</dbReference>
<dbReference type="InterPro" id="IPR017452">
    <property type="entry name" value="GPCR_Rhodpsn_7TM"/>
</dbReference>
<comment type="subcellular location">
    <subcellularLocation>
        <location evidence="1">Membrane</location>
    </subcellularLocation>
</comment>
<organism evidence="7 8">
    <name type="scientific">Cylicocyclus nassatus</name>
    <name type="common">Nematode worm</name>
    <dbReference type="NCBI Taxonomy" id="53992"/>
    <lineage>
        <taxon>Eukaryota</taxon>
        <taxon>Metazoa</taxon>
        <taxon>Ecdysozoa</taxon>
        <taxon>Nematoda</taxon>
        <taxon>Chromadorea</taxon>
        <taxon>Rhabditida</taxon>
        <taxon>Rhabditina</taxon>
        <taxon>Rhabditomorpha</taxon>
        <taxon>Strongyloidea</taxon>
        <taxon>Strongylidae</taxon>
        <taxon>Cylicocyclus</taxon>
    </lineage>
</organism>
<dbReference type="Gene3D" id="1.20.1070.10">
    <property type="entry name" value="Rhodopsin 7-helix transmembrane proteins"/>
    <property type="match status" value="1"/>
</dbReference>
<proteinExistence type="predicted"/>
<evidence type="ECO:0000256" key="2">
    <source>
        <dbReference type="ARBA" id="ARBA00022692"/>
    </source>
</evidence>
<evidence type="ECO:0000256" key="5">
    <source>
        <dbReference type="SAM" id="Phobius"/>
    </source>
</evidence>
<keyword evidence="8" id="KW-1185">Reference proteome</keyword>
<dbReference type="GO" id="GO:0016020">
    <property type="term" value="C:membrane"/>
    <property type="evidence" value="ECO:0007669"/>
    <property type="project" value="UniProtKB-SubCell"/>
</dbReference>
<dbReference type="CDD" id="cd00637">
    <property type="entry name" value="7tm_classA_rhodopsin-like"/>
    <property type="match status" value="1"/>
</dbReference>
<reference evidence="7" key="1">
    <citation type="submission" date="2023-07" db="EMBL/GenBank/DDBJ databases">
        <authorList>
            <consortium name="CYATHOMIX"/>
        </authorList>
    </citation>
    <scope>NUCLEOTIDE SEQUENCE</scope>
    <source>
        <strain evidence="7">N/A</strain>
    </source>
</reference>
<feature type="transmembrane region" description="Helical" evidence="5">
    <location>
        <begin position="12"/>
        <end position="39"/>
    </location>
</feature>
<dbReference type="AlphaFoldDB" id="A0AA36GHE5"/>
<dbReference type="Pfam" id="PF10328">
    <property type="entry name" value="7TM_GPCR_Srx"/>
    <property type="match status" value="1"/>
</dbReference>
<gene>
    <name evidence="7" type="ORF">CYNAS_LOCUS439</name>
</gene>
<sequence length="318" mass="36545">MEHAFFVVQDYQVAAVVIFAPSAVIKIAFIGTIANVIVATTSQRILSMRNSFGLLMTSQSTAEIAFCAIFAFYFSPMVFFSNEVLKGISHRFGMVLLMCYDICIFSHLFIALNRMCAICLPWKYDRYFSRNRTKILIVICWFVSITRCLISYGYNDCDLVYEGSIWAYLFTVTEQCKFISKYLDFYKDVILTTLIAIIDLITVIKVRTTRKQLRQPGGESSRRKKEINFLKQAILQGLVFAIELFTYFYLSLHVQNRWLIFACTTVAWNLVHCTDALIVIVFNSEFRKLLASPRNIFKSVIYGQTTASTAMDHSVSKH</sequence>
<dbReference type="PROSITE" id="PS50262">
    <property type="entry name" value="G_PROTEIN_RECEP_F1_2"/>
    <property type="match status" value="1"/>
</dbReference>
<evidence type="ECO:0000313" key="8">
    <source>
        <dbReference type="Proteomes" id="UP001176961"/>
    </source>
</evidence>
<comment type="caution">
    <text evidence="7">The sequence shown here is derived from an EMBL/GenBank/DDBJ whole genome shotgun (WGS) entry which is preliminary data.</text>
</comment>
<name>A0AA36GHE5_CYLNA</name>
<feature type="transmembrane region" description="Helical" evidence="5">
    <location>
        <begin position="189"/>
        <end position="208"/>
    </location>
</feature>